<comment type="caution">
    <text evidence="2">The sequence shown here is derived from an EMBL/GenBank/DDBJ whole genome shotgun (WGS) entry which is preliminary data.</text>
</comment>
<organism evidence="2 3">
    <name type="scientific">Clostridium sartagoforme</name>
    <dbReference type="NCBI Taxonomy" id="84031"/>
    <lineage>
        <taxon>Bacteria</taxon>
        <taxon>Bacillati</taxon>
        <taxon>Bacillota</taxon>
        <taxon>Clostridia</taxon>
        <taxon>Eubacteriales</taxon>
        <taxon>Clostridiaceae</taxon>
        <taxon>Clostridium</taxon>
    </lineage>
</organism>
<proteinExistence type="predicted"/>
<gene>
    <name evidence="2" type="ORF">E5347_07385</name>
</gene>
<name>A0A4S2DK71_9CLOT</name>
<sequence>MGEIKKSKTRVVLIVLGIILLALASFYFINHKIKVKNSKFITIQRPNNYYLSYQEEFNAVKLYDENFNLVETRSVKSGGFYFDNFETDDKYYLVGETNLISIDKKTKKVKEVENGFLEGTSFYVEEYDGDLIFLDQSTEEFDNDYEYKVHDVGNFNGDEIKTFKGTKPIINTLVKANDKYYSISSDNLMDTYGELNKQYIEVFDNEGNFLHSKEIENPNDTYEFFKSGNNVYVIANYNPSSLFKFDLEKEEIVKEPIMRVEEAVFRYEGEDLYLSKRNEIMKVNLENLQLEKVFNSTDYYANKEDTEVFFFVTKNAQLVILNKKAENDMMDIEGLYIRSKGEKEFRKAEGAAIIRGLPGSIFIGDLN</sequence>
<dbReference type="SUPFAM" id="SSF69304">
    <property type="entry name" value="Tricorn protease N-terminal domain"/>
    <property type="match status" value="1"/>
</dbReference>
<keyword evidence="1" id="KW-1133">Transmembrane helix</keyword>
<dbReference type="AlphaFoldDB" id="A0A4S2DK71"/>
<evidence type="ECO:0000256" key="1">
    <source>
        <dbReference type="SAM" id="Phobius"/>
    </source>
</evidence>
<evidence type="ECO:0000313" key="3">
    <source>
        <dbReference type="Proteomes" id="UP000306888"/>
    </source>
</evidence>
<accession>A0A4S2DK71</accession>
<dbReference type="RefSeq" id="WP_136006000.1">
    <property type="nucleotide sequence ID" value="NZ_SRYR01000002.1"/>
</dbReference>
<protein>
    <submittedName>
        <fullName evidence="2">Uncharacterized protein</fullName>
    </submittedName>
</protein>
<dbReference type="EMBL" id="SRYR01000002">
    <property type="protein sequence ID" value="TGY42628.1"/>
    <property type="molecule type" value="Genomic_DNA"/>
</dbReference>
<keyword evidence="1" id="KW-0812">Transmembrane</keyword>
<keyword evidence="3" id="KW-1185">Reference proteome</keyword>
<evidence type="ECO:0000313" key="2">
    <source>
        <dbReference type="EMBL" id="TGY42628.1"/>
    </source>
</evidence>
<dbReference type="Proteomes" id="UP000306888">
    <property type="component" value="Unassembled WGS sequence"/>
</dbReference>
<keyword evidence="1" id="KW-0472">Membrane</keyword>
<reference evidence="2 3" key="1">
    <citation type="submission" date="2019-04" db="EMBL/GenBank/DDBJ databases">
        <title>Microbes associate with the intestines of laboratory mice.</title>
        <authorList>
            <person name="Navarre W."/>
            <person name="Wong E."/>
            <person name="Huang K."/>
            <person name="Tropini C."/>
            <person name="Ng K."/>
            <person name="Yu B."/>
        </authorList>
    </citation>
    <scope>NUCLEOTIDE SEQUENCE [LARGE SCALE GENOMIC DNA]</scope>
    <source>
        <strain evidence="2 3">NM50_B9-20</strain>
    </source>
</reference>
<feature type="transmembrane region" description="Helical" evidence="1">
    <location>
        <begin position="12"/>
        <end position="29"/>
    </location>
</feature>